<name>A0A1Y2HQA7_9FUNG</name>
<feature type="transmembrane region" description="Helical" evidence="2">
    <location>
        <begin position="116"/>
        <end position="137"/>
    </location>
</feature>
<dbReference type="Gene3D" id="1.20.120.1630">
    <property type="match status" value="1"/>
</dbReference>
<dbReference type="AlphaFoldDB" id="A0A1Y2HQA7"/>
<reference evidence="3 4" key="1">
    <citation type="submission" date="2016-07" db="EMBL/GenBank/DDBJ databases">
        <title>Pervasive Adenine N6-methylation of Active Genes in Fungi.</title>
        <authorList>
            <consortium name="DOE Joint Genome Institute"/>
            <person name="Mondo S.J."/>
            <person name="Dannebaum R.O."/>
            <person name="Kuo R.C."/>
            <person name="Labutti K."/>
            <person name="Haridas S."/>
            <person name="Kuo A."/>
            <person name="Salamov A."/>
            <person name="Ahrendt S.R."/>
            <person name="Lipzen A."/>
            <person name="Sullivan W."/>
            <person name="Andreopoulos W.B."/>
            <person name="Clum A."/>
            <person name="Lindquist E."/>
            <person name="Daum C."/>
            <person name="Ramamoorthy G.K."/>
            <person name="Gryganskyi A."/>
            <person name="Culley D."/>
            <person name="Magnuson J.K."/>
            <person name="James T.Y."/>
            <person name="O'Malley M.A."/>
            <person name="Stajich J.E."/>
            <person name="Spatafora J.W."/>
            <person name="Visel A."/>
            <person name="Grigoriev I.V."/>
        </authorList>
    </citation>
    <scope>NUCLEOTIDE SEQUENCE [LARGE SCALE GENOMIC DNA]</scope>
    <source>
        <strain evidence="3 4">PL171</strain>
    </source>
</reference>
<feature type="region of interest" description="Disordered" evidence="1">
    <location>
        <begin position="250"/>
        <end position="270"/>
    </location>
</feature>
<feature type="compositionally biased region" description="Low complexity" evidence="1">
    <location>
        <begin position="251"/>
        <end position="261"/>
    </location>
</feature>
<sequence length="270" mass="30031">MLHPLLVVFLVDAGIQVLAYAISAPLKTERFYDLSGSLTYMACFLTALLYRTDGVPSSSIHPRPIIAVALSLVWCSRLAKSVPVCICVDWQIAWVWFTGLAVYFCATNPTQLQPALNALDIVGIVIWVFGFGVEAVSDYQKNDFKNKNPTKFIQSGLWSWSRHPNYFGEVVLWIGMFLLCVNGFTDGWSWFGIASPVFVFCLLYFGSGVKLLEESSDKRYGHLPEYQAYKARTSIFVLWPPKKGMQTLPTAAAAGEGQAQQTRPDGYGSV</sequence>
<dbReference type="EMBL" id="MCFL01000015">
    <property type="protein sequence ID" value="ORZ36729.1"/>
    <property type="molecule type" value="Genomic_DNA"/>
</dbReference>
<feature type="transmembrane region" description="Helical" evidence="2">
    <location>
        <begin position="6"/>
        <end position="24"/>
    </location>
</feature>
<dbReference type="GO" id="GO:0016020">
    <property type="term" value="C:membrane"/>
    <property type="evidence" value="ECO:0007669"/>
    <property type="project" value="TreeGrafter"/>
</dbReference>
<feature type="transmembrane region" description="Helical" evidence="2">
    <location>
        <begin position="86"/>
        <end position="104"/>
    </location>
</feature>
<dbReference type="InterPro" id="IPR010721">
    <property type="entry name" value="UstE-like"/>
</dbReference>
<evidence type="ECO:0000256" key="2">
    <source>
        <dbReference type="SAM" id="Phobius"/>
    </source>
</evidence>
<keyword evidence="2" id="KW-0472">Membrane</keyword>
<dbReference type="Proteomes" id="UP000193411">
    <property type="component" value="Unassembled WGS sequence"/>
</dbReference>
<keyword evidence="2" id="KW-1133">Transmembrane helix</keyword>
<organism evidence="3 4">
    <name type="scientific">Catenaria anguillulae PL171</name>
    <dbReference type="NCBI Taxonomy" id="765915"/>
    <lineage>
        <taxon>Eukaryota</taxon>
        <taxon>Fungi</taxon>
        <taxon>Fungi incertae sedis</taxon>
        <taxon>Blastocladiomycota</taxon>
        <taxon>Blastocladiomycetes</taxon>
        <taxon>Blastocladiales</taxon>
        <taxon>Catenariaceae</taxon>
        <taxon>Catenaria</taxon>
    </lineage>
</organism>
<feature type="transmembrane region" description="Helical" evidence="2">
    <location>
        <begin position="190"/>
        <end position="212"/>
    </location>
</feature>
<protein>
    <submittedName>
        <fullName evidence="3">Uncharacterized protein</fullName>
    </submittedName>
</protein>
<dbReference type="PANTHER" id="PTHR32251">
    <property type="entry name" value="3-OXO-5-ALPHA-STEROID 4-DEHYDROGENASE"/>
    <property type="match status" value="1"/>
</dbReference>
<accession>A0A1Y2HQA7</accession>
<feature type="transmembrane region" description="Helical" evidence="2">
    <location>
        <begin position="31"/>
        <end position="50"/>
    </location>
</feature>
<keyword evidence="2" id="KW-0812">Transmembrane</keyword>
<dbReference type="PANTHER" id="PTHR32251:SF17">
    <property type="entry name" value="STEROID 5-ALPHA REDUCTASE C-TERMINAL DOMAIN-CONTAINING PROTEIN"/>
    <property type="match status" value="1"/>
</dbReference>
<keyword evidence="4" id="KW-1185">Reference proteome</keyword>
<evidence type="ECO:0000313" key="4">
    <source>
        <dbReference type="Proteomes" id="UP000193411"/>
    </source>
</evidence>
<evidence type="ECO:0000313" key="3">
    <source>
        <dbReference type="EMBL" id="ORZ36729.1"/>
    </source>
</evidence>
<evidence type="ECO:0000256" key="1">
    <source>
        <dbReference type="SAM" id="MobiDB-lite"/>
    </source>
</evidence>
<dbReference type="PROSITE" id="PS50244">
    <property type="entry name" value="S5A_REDUCTASE"/>
    <property type="match status" value="1"/>
</dbReference>
<gene>
    <name evidence="3" type="ORF">BCR44DRAFT_1493000</name>
</gene>
<dbReference type="OrthoDB" id="201504at2759"/>
<proteinExistence type="predicted"/>
<comment type="caution">
    <text evidence="3">The sequence shown here is derived from an EMBL/GenBank/DDBJ whole genome shotgun (WGS) entry which is preliminary data.</text>
</comment>
<dbReference type="Pfam" id="PF06966">
    <property type="entry name" value="DUF1295"/>
    <property type="match status" value="1"/>
</dbReference>